<dbReference type="InterPro" id="IPR046796">
    <property type="entry name" value="Transposase_32_dom"/>
</dbReference>
<feature type="region of interest" description="Disordered" evidence="2">
    <location>
        <begin position="467"/>
        <end position="487"/>
    </location>
</feature>
<feature type="compositionally biased region" description="Acidic residues" evidence="2">
    <location>
        <begin position="476"/>
        <end position="487"/>
    </location>
</feature>
<accession>A0ABQ7N7C1</accession>
<name>A0ABQ7N7C1_BRACM</name>
<evidence type="ECO:0000256" key="2">
    <source>
        <dbReference type="SAM" id="MobiDB-lite"/>
    </source>
</evidence>
<dbReference type="Proteomes" id="UP000823674">
    <property type="component" value="Chromosome A03"/>
</dbReference>
<dbReference type="EMBL" id="JADBGQ010000003">
    <property type="protein sequence ID" value="KAG5406790.1"/>
    <property type="molecule type" value="Genomic_DNA"/>
</dbReference>
<gene>
    <name evidence="4" type="primary">A03g506710.1_BraROA</name>
    <name evidence="4" type="ORF">IGI04_012909</name>
</gene>
<feature type="coiled-coil region" evidence="1">
    <location>
        <begin position="1"/>
        <end position="35"/>
    </location>
</feature>
<proteinExistence type="predicted"/>
<keyword evidence="5" id="KW-1185">Reference proteome</keyword>
<feature type="compositionally biased region" description="Basic residues" evidence="2">
    <location>
        <begin position="124"/>
        <end position="135"/>
    </location>
</feature>
<evidence type="ECO:0000259" key="3">
    <source>
        <dbReference type="Pfam" id="PF20167"/>
    </source>
</evidence>
<evidence type="ECO:0000313" key="4">
    <source>
        <dbReference type="EMBL" id="KAG5406790.1"/>
    </source>
</evidence>
<protein>
    <recommendedName>
        <fullName evidence="3">Putative plant transposon protein domain-containing protein</fullName>
    </recommendedName>
</protein>
<keyword evidence="1" id="KW-0175">Coiled coil</keyword>
<evidence type="ECO:0000313" key="5">
    <source>
        <dbReference type="Proteomes" id="UP000823674"/>
    </source>
</evidence>
<dbReference type="Pfam" id="PF20167">
    <property type="entry name" value="Transposase_32"/>
    <property type="match status" value="1"/>
</dbReference>
<feature type="domain" description="Putative plant transposon protein" evidence="3">
    <location>
        <begin position="242"/>
        <end position="404"/>
    </location>
</feature>
<evidence type="ECO:0000256" key="1">
    <source>
        <dbReference type="SAM" id="Coils"/>
    </source>
</evidence>
<organism evidence="4 5">
    <name type="scientific">Brassica rapa subsp. trilocularis</name>
    <dbReference type="NCBI Taxonomy" id="1813537"/>
    <lineage>
        <taxon>Eukaryota</taxon>
        <taxon>Viridiplantae</taxon>
        <taxon>Streptophyta</taxon>
        <taxon>Embryophyta</taxon>
        <taxon>Tracheophyta</taxon>
        <taxon>Spermatophyta</taxon>
        <taxon>Magnoliopsida</taxon>
        <taxon>eudicotyledons</taxon>
        <taxon>Gunneridae</taxon>
        <taxon>Pentapetalae</taxon>
        <taxon>rosids</taxon>
        <taxon>malvids</taxon>
        <taxon>Brassicales</taxon>
        <taxon>Brassicaceae</taxon>
        <taxon>Brassiceae</taxon>
        <taxon>Brassica</taxon>
    </lineage>
</organism>
<comment type="caution">
    <text evidence="4">The sequence shown here is derived from an EMBL/GenBank/DDBJ whole genome shotgun (WGS) entry which is preliminary data.</text>
</comment>
<sequence>MTEQERVRKEAETHIQRLNKLLAAETDRSRQLESQLTENHKKVRMLSSGTSTLDHILTLGQCPSLNTGLGYKGSTSKDTETKFGDSPYLSLQNRNMQPTRRSSRLSEKETDIPDLSSSGPSGSSRKRIRKQRRKMTPPPSSPPAAYTSTDDEVEAFQLKEPRYQASRAIFQARNQENPELLRSHITPFSSRFVTSNSVERYEKLSSREFVIQQRIDVTDENLLDVKRVVVRSGLIYTLIDSDLFHPNVVKEFIANLGAAENRGDGVAVFLRGSMVEFSPSLINAMCLIPGFEEDPDYLAVDIDRVCSFLTDNRVRRSEAMSSKYLTPTNQVLYKLVCSNWIPTTNYTSMNQERLKFLYMLHHHRGFDFGQMVYDQIISFAANISTDRSRRVIFPTLIQQVIDYQRTVLSFEDDEEYTGYPKLVVKDIKAGRGQGGNSSAADLLADIERTIADLKSIRIRLRRGEYPQYPRRTQQNEQEDEVEPDSEESEMRYVCYDVMTCHKLMEVEDIALARSKEDLLLAIF</sequence>
<feature type="compositionally biased region" description="Polar residues" evidence="2">
    <location>
        <begin position="89"/>
        <end position="100"/>
    </location>
</feature>
<feature type="region of interest" description="Disordered" evidence="2">
    <location>
        <begin position="73"/>
        <end position="149"/>
    </location>
</feature>
<reference evidence="4 5" key="1">
    <citation type="submission" date="2021-03" db="EMBL/GenBank/DDBJ databases">
        <authorList>
            <person name="King G.J."/>
            <person name="Bancroft I."/>
            <person name="Baten A."/>
            <person name="Bloomfield J."/>
            <person name="Borpatragohain P."/>
            <person name="He Z."/>
            <person name="Irish N."/>
            <person name="Irwin J."/>
            <person name="Liu K."/>
            <person name="Mauleon R.P."/>
            <person name="Moore J."/>
            <person name="Morris R."/>
            <person name="Ostergaard L."/>
            <person name="Wang B."/>
            <person name="Wells R."/>
        </authorList>
    </citation>
    <scope>NUCLEOTIDE SEQUENCE [LARGE SCALE GENOMIC DNA]</scope>
    <source>
        <strain evidence="4">R-o-18</strain>
        <tissue evidence="4">Leaf</tissue>
    </source>
</reference>